<evidence type="ECO:0000256" key="1">
    <source>
        <dbReference type="SAM" id="MobiDB-lite"/>
    </source>
</evidence>
<organism evidence="2 3">
    <name type="scientific">Thalassiosira oceanica</name>
    <name type="common">Marine diatom</name>
    <dbReference type="NCBI Taxonomy" id="159749"/>
    <lineage>
        <taxon>Eukaryota</taxon>
        <taxon>Sar</taxon>
        <taxon>Stramenopiles</taxon>
        <taxon>Ochrophyta</taxon>
        <taxon>Bacillariophyta</taxon>
        <taxon>Coscinodiscophyceae</taxon>
        <taxon>Thalassiosirophycidae</taxon>
        <taxon>Thalassiosirales</taxon>
        <taxon>Thalassiosiraceae</taxon>
        <taxon>Thalassiosira</taxon>
    </lineage>
</organism>
<reference evidence="2 3" key="1">
    <citation type="journal article" date="2012" name="Genome Biol.">
        <title>Genome and low-iron response of an oceanic diatom adapted to chronic iron limitation.</title>
        <authorList>
            <person name="Lommer M."/>
            <person name="Specht M."/>
            <person name="Roy A.S."/>
            <person name="Kraemer L."/>
            <person name="Andreson R."/>
            <person name="Gutowska M.A."/>
            <person name="Wolf J."/>
            <person name="Bergner S.V."/>
            <person name="Schilhabel M.B."/>
            <person name="Klostermeier U.C."/>
            <person name="Beiko R.G."/>
            <person name="Rosenstiel P."/>
            <person name="Hippler M."/>
            <person name="Laroche J."/>
        </authorList>
    </citation>
    <scope>NUCLEOTIDE SEQUENCE [LARGE SCALE GENOMIC DNA]</scope>
    <source>
        <strain evidence="2 3">CCMP1005</strain>
    </source>
</reference>
<gene>
    <name evidence="2" type="ORF">THAOC_09054</name>
</gene>
<feature type="compositionally biased region" description="Acidic residues" evidence="1">
    <location>
        <begin position="79"/>
        <end position="96"/>
    </location>
</feature>
<feature type="compositionally biased region" description="Basic and acidic residues" evidence="1">
    <location>
        <begin position="97"/>
        <end position="106"/>
    </location>
</feature>
<feature type="compositionally biased region" description="Basic and acidic residues" evidence="1">
    <location>
        <begin position="200"/>
        <end position="215"/>
    </location>
</feature>
<keyword evidence="3" id="KW-1185">Reference proteome</keyword>
<feature type="region of interest" description="Disordered" evidence="1">
    <location>
        <begin position="74"/>
        <end position="255"/>
    </location>
</feature>
<accession>K0SXJ9</accession>
<dbReference type="Proteomes" id="UP000266841">
    <property type="component" value="Unassembled WGS sequence"/>
</dbReference>
<feature type="non-terminal residue" evidence="2">
    <location>
        <position position="1"/>
    </location>
</feature>
<evidence type="ECO:0000313" key="3">
    <source>
        <dbReference type="Proteomes" id="UP000266841"/>
    </source>
</evidence>
<protein>
    <submittedName>
        <fullName evidence="2">Uncharacterized protein</fullName>
    </submittedName>
</protein>
<dbReference type="AlphaFoldDB" id="K0SXJ9"/>
<feature type="compositionally biased region" description="Polar residues" evidence="1">
    <location>
        <begin position="119"/>
        <end position="129"/>
    </location>
</feature>
<comment type="caution">
    <text evidence="2">The sequence shown here is derived from an EMBL/GenBank/DDBJ whole genome shotgun (WGS) entry which is preliminary data.</text>
</comment>
<proteinExistence type="predicted"/>
<name>K0SXJ9_THAOC</name>
<evidence type="ECO:0000313" key="2">
    <source>
        <dbReference type="EMBL" id="EJK69664.1"/>
    </source>
</evidence>
<dbReference type="EMBL" id="AGNL01009752">
    <property type="protein sequence ID" value="EJK69664.1"/>
    <property type="molecule type" value="Genomic_DNA"/>
</dbReference>
<feature type="compositionally biased region" description="Basic and acidic residues" evidence="1">
    <location>
        <begin position="1"/>
        <end position="10"/>
    </location>
</feature>
<sequence length="255" mass="27893">EIGDDEKAVDEASIASSITAPRDNDEKSAESQSFDLSKIAAYLNQIEIKVDVDDIKANARVDLKSATAEEIENRLADAKDEDEFKDAIDVEPAEEPPQEKTDEQLHQEQLQRVVEKSQAEISKLSSLLASNLEHKTPGPDESGGQSDIERLPMLLSQVLEKMQEQAASSKESNDRKSAANKALEAMFAKRSSVAAEEDEPILRDNPDYSKVRDSVLQDAKAGPAAAIRPPSPRTRWQRCSNTGPRPRQAAVSATG</sequence>
<feature type="region of interest" description="Disordered" evidence="1">
    <location>
        <begin position="1"/>
        <end position="33"/>
    </location>
</feature>